<evidence type="ECO:0000313" key="10">
    <source>
        <dbReference type="EMBL" id="ALC42136.1"/>
    </source>
</evidence>
<evidence type="ECO:0000256" key="4">
    <source>
        <dbReference type="ARBA" id="ARBA00022692"/>
    </source>
</evidence>
<evidence type="ECO:0000256" key="7">
    <source>
        <dbReference type="ARBA" id="ARBA00023128"/>
    </source>
</evidence>
<keyword evidence="7" id="KW-0496">Mitochondrion</keyword>
<evidence type="ECO:0000256" key="1">
    <source>
        <dbReference type="ARBA" id="ARBA00004448"/>
    </source>
</evidence>
<name>A0A0M5J085_DROBS</name>
<protein>
    <recommendedName>
        <fullName evidence="3">Transmembrane protein 186</fullName>
    </recommendedName>
</protein>
<evidence type="ECO:0000313" key="11">
    <source>
        <dbReference type="Proteomes" id="UP000494163"/>
    </source>
</evidence>
<feature type="transmembrane region" description="Helical" evidence="9">
    <location>
        <begin position="29"/>
        <end position="46"/>
    </location>
</feature>
<evidence type="ECO:0000256" key="6">
    <source>
        <dbReference type="ARBA" id="ARBA00022989"/>
    </source>
</evidence>
<evidence type="ECO:0000256" key="9">
    <source>
        <dbReference type="SAM" id="Phobius"/>
    </source>
</evidence>
<evidence type="ECO:0000256" key="2">
    <source>
        <dbReference type="ARBA" id="ARBA00007020"/>
    </source>
</evidence>
<dbReference type="OrthoDB" id="6147888at2759"/>
<dbReference type="PANTHER" id="PTHR13603">
    <property type="entry name" value="TRANSMEMBRANE PROTEIN 186"/>
    <property type="match status" value="1"/>
</dbReference>
<dbReference type="EMBL" id="CP012524">
    <property type="protein sequence ID" value="ALC42136.1"/>
    <property type="molecule type" value="Genomic_DNA"/>
</dbReference>
<feature type="transmembrane region" description="Helical" evidence="9">
    <location>
        <begin position="58"/>
        <end position="86"/>
    </location>
</feature>
<organism evidence="10 11">
    <name type="scientific">Drosophila busckii</name>
    <name type="common">Fruit fly</name>
    <dbReference type="NCBI Taxonomy" id="30019"/>
    <lineage>
        <taxon>Eukaryota</taxon>
        <taxon>Metazoa</taxon>
        <taxon>Ecdysozoa</taxon>
        <taxon>Arthropoda</taxon>
        <taxon>Hexapoda</taxon>
        <taxon>Insecta</taxon>
        <taxon>Pterygota</taxon>
        <taxon>Neoptera</taxon>
        <taxon>Endopterygota</taxon>
        <taxon>Diptera</taxon>
        <taxon>Brachycera</taxon>
        <taxon>Muscomorpha</taxon>
        <taxon>Ephydroidea</taxon>
        <taxon>Drosophilidae</taxon>
        <taxon>Drosophila</taxon>
    </lineage>
</organism>
<evidence type="ECO:0000256" key="8">
    <source>
        <dbReference type="ARBA" id="ARBA00023136"/>
    </source>
</evidence>
<dbReference type="AlphaFoldDB" id="A0A0M5J085"/>
<proteinExistence type="inferred from homology"/>
<keyword evidence="6 9" id="KW-1133">Transmembrane helix</keyword>
<keyword evidence="4 9" id="KW-0812">Transmembrane</keyword>
<dbReference type="STRING" id="30019.A0A0M5J085"/>
<dbReference type="OMA" id="MTIGDTG"/>
<comment type="subcellular location">
    <subcellularLocation>
        <location evidence="1">Mitochondrion inner membrane</location>
        <topology evidence="1">Multi-pass membrane protein</topology>
    </subcellularLocation>
</comment>
<dbReference type="InterPro" id="IPR026571">
    <property type="entry name" value="Tmem186"/>
</dbReference>
<dbReference type="Proteomes" id="UP000494163">
    <property type="component" value="Chromosome 2R"/>
</dbReference>
<dbReference type="PANTHER" id="PTHR13603:SF1">
    <property type="entry name" value="TRANSMEMBRANE PROTEIN 186"/>
    <property type="match status" value="1"/>
</dbReference>
<evidence type="ECO:0000256" key="5">
    <source>
        <dbReference type="ARBA" id="ARBA00022792"/>
    </source>
</evidence>
<reference evidence="10 11" key="1">
    <citation type="submission" date="2015-08" db="EMBL/GenBank/DDBJ databases">
        <title>Ancestral chromatin configuration constrains chromatin evolution on differentiating sex chromosomes in Drosophila.</title>
        <authorList>
            <person name="Zhou Q."/>
            <person name="Bachtrog D."/>
        </authorList>
    </citation>
    <scope>NUCLEOTIDE SEQUENCE [LARGE SCALE GENOMIC DNA]</scope>
    <source>
        <tissue evidence="10">Whole larvae</tissue>
    </source>
</reference>
<keyword evidence="8 9" id="KW-0472">Membrane</keyword>
<gene>
    <name evidence="10" type="ORF">Dbus_chr2Rg1715</name>
</gene>
<comment type="similarity">
    <text evidence="2">Belongs to the TMEM186 family.</text>
</comment>
<evidence type="ECO:0000256" key="3">
    <source>
        <dbReference type="ARBA" id="ARBA00014604"/>
    </source>
</evidence>
<keyword evidence="11" id="KW-1185">Reference proteome</keyword>
<keyword evidence="5" id="KW-0999">Mitochondrion inner membrane</keyword>
<accession>A0A0M5J085</accession>
<sequence>MHNSLLTEWRPIYRLPLIRLIAAFNRLKIYQAVLTAAGAPILFGLQQAGHITSDVFGIYATLGISGVVTLTLGSMAASNLIGFIYINDQEDMLKLAYVDFWGRRQEQLVEIDQIKPAWEQRISFYQRIELIDDDKQRYKLLQRFGVVSDPAIFESLFGH</sequence>
<dbReference type="GO" id="GO:0005743">
    <property type="term" value="C:mitochondrial inner membrane"/>
    <property type="evidence" value="ECO:0007669"/>
    <property type="project" value="UniProtKB-SubCell"/>
</dbReference>